<dbReference type="PANTHER" id="PTHR46323:SF2">
    <property type="entry name" value="BETA-GALACTOSIDASE"/>
    <property type="match status" value="1"/>
</dbReference>
<dbReference type="Gramene" id="OBART01G44120.1">
    <property type="protein sequence ID" value="OBART01G44120.1"/>
    <property type="gene ID" value="OBART01G44120"/>
</dbReference>
<dbReference type="PROSITE" id="PS00608">
    <property type="entry name" value="GLYCOSYL_HYDROL_F2_2"/>
    <property type="match status" value="1"/>
</dbReference>
<dbReference type="Pfam" id="PF02929">
    <property type="entry name" value="Bgal_small_N"/>
    <property type="match status" value="1"/>
</dbReference>
<dbReference type="PROSITE" id="PS00719">
    <property type="entry name" value="GLYCOSYL_HYDROL_F2_1"/>
    <property type="match status" value="1"/>
</dbReference>
<dbReference type="InterPro" id="IPR032312">
    <property type="entry name" value="LacZ_4"/>
</dbReference>
<evidence type="ECO:0000256" key="2">
    <source>
        <dbReference type="ARBA" id="ARBA00007401"/>
    </source>
</evidence>
<proteinExistence type="inferred from homology"/>
<dbReference type="GO" id="GO:0005990">
    <property type="term" value="P:lactose catabolic process"/>
    <property type="evidence" value="ECO:0007669"/>
    <property type="project" value="TreeGrafter"/>
</dbReference>
<dbReference type="InterPro" id="IPR006101">
    <property type="entry name" value="Glyco_hydro_2"/>
</dbReference>
<evidence type="ECO:0000259" key="9">
    <source>
        <dbReference type="SMART" id="SM01038"/>
    </source>
</evidence>
<dbReference type="SUPFAM" id="SSF51445">
    <property type="entry name" value="(Trans)glycosidases"/>
    <property type="match status" value="1"/>
</dbReference>
<comment type="catalytic activity">
    <reaction evidence="1">
        <text>Hydrolysis of terminal non-reducing beta-D-galactose residues in beta-D-galactosides.</text>
        <dbReference type="EC" id="3.2.1.23"/>
    </reaction>
</comment>
<dbReference type="InterPro" id="IPR036156">
    <property type="entry name" value="Beta-gal/glucu_dom_sf"/>
</dbReference>
<evidence type="ECO:0000256" key="3">
    <source>
        <dbReference type="ARBA" id="ARBA00012756"/>
    </source>
</evidence>
<dbReference type="Pfam" id="PF02836">
    <property type="entry name" value="Glyco_hydro_2_C"/>
    <property type="match status" value="1"/>
</dbReference>
<dbReference type="EnsemblPlants" id="OBART01G44120.1">
    <property type="protein sequence ID" value="OBART01G44120.1"/>
    <property type="gene ID" value="OBART01G44120"/>
</dbReference>
<dbReference type="SUPFAM" id="SSF74650">
    <property type="entry name" value="Galactose mutarotase-like"/>
    <property type="match status" value="1"/>
</dbReference>
<evidence type="ECO:0000256" key="1">
    <source>
        <dbReference type="ARBA" id="ARBA00001412"/>
    </source>
</evidence>
<evidence type="ECO:0000256" key="6">
    <source>
        <dbReference type="ARBA" id="ARBA00032230"/>
    </source>
</evidence>
<keyword evidence="4 7" id="KW-0378">Hydrolase</keyword>
<dbReference type="PaxDb" id="65489-OBART01G44120.1"/>
<dbReference type="GO" id="GO:0030246">
    <property type="term" value="F:carbohydrate binding"/>
    <property type="evidence" value="ECO:0007669"/>
    <property type="project" value="InterPro"/>
</dbReference>
<dbReference type="InterPro" id="IPR014718">
    <property type="entry name" value="GH-type_carb-bd"/>
</dbReference>
<dbReference type="PRINTS" id="PR00132">
    <property type="entry name" value="GLHYDRLASE2"/>
</dbReference>
<dbReference type="STRING" id="65489.A0A0D3EYR7"/>
<dbReference type="InterPro" id="IPR023230">
    <property type="entry name" value="Glyco_hydro_2_CS"/>
</dbReference>
<dbReference type="InterPro" id="IPR013783">
    <property type="entry name" value="Ig-like_fold"/>
</dbReference>
<organism evidence="10">
    <name type="scientific">Oryza barthii</name>
    <dbReference type="NCBI Taxonomy" id="65489"/>
    <lineage>
        <taxon>Eukaryota</taxon>
        <taxon>Viridiplantae</taxon>
        <taxon>Streptophyta</taxon>
        <taxon>Embryophyta</taxon>
        <taxon>Tracheophyta</taxon>
        <taxon>Spermatophyta</taxon>
        <taxon>Magnoliopsida</taxon>
        <taxon>Liliopsida</taxon>
        <taxon>Poales</taxon>
        <taxon>Poaceae</taxon>
        <taxon>BOP clade</taxon>
        <taxon>Oryzoideae</taxon>
        <taxon>Oryzeae</taxon>
        <taxon>Oryzinae</taxon>
        <taxon>Oryza</taxon>
    </lineage>
</organism>
<dbReference type="FunFam" id="2.70.98.10:FF:000017">
    <property type="entry name" value="Glycoside hydrolase family 2 protein"/>
    <property type="match status" value="1"/>
</dbReference>
<comment type="similarity">
    <text evidence="2 7">Belongs to the glycosyl hydrolase 2 family.</text>
</comment>
<evidence type="ECO:0000256" key="4">
    <source>
        <dbReference type="ARBA" id="ARBA00022801"/>
    </source>
</evidence>
<evidence type="ECO:0000313" key="10">
    <source>
        <dbReference type="EnsemblPlants" id="OBART01G44120.1"/>
    </source>
</evidence>
<dbReference type="InterPro" id="IPR017853">
    <property type="entry name" value="GH"/>
</dbReference>
<dbReference type="Gene3D" id="3.20.20.80">
    <property type="entry name" value="Glycosidases"/>
    <property type="match status" value="1"/>
</dbReference>
<dbReference type="InterPro" id="IPR004199">
    <property type="entry name" value="B-gal_small/dom_5"/>
</dbReference>
<dbReference type="Proteomes" id="UP000026960">
    <property type="component" value="Chromosome 1"/>
</dbReference>
<reference evidence="10" key="2">
    <citation type="submission" date="2015-03" db="UniProtKB">
        <authorList>
            <consortium name="EnsemblPlants"/>
        </authorList>
    </citation>
    <scope>IDENTIFICATION</scope>
</reference>
<dbReference type="InterPro" id="IPR006104">
    <property type="entry name" value="Glyco_hydro_2_N"/>
</dbReference>
<dbReference type="eggNOG" id="KOG2024">
    <property type="taxonomic scope" value="Eukaryota"/>
</dbReference>
<dbReference type="InterPro" id="IPR011013">
    <property type="entry name" value="Gal_mutarotase_sf_dom"/>
</dbReference>
<dbReference type="SMART" id="SM01038">
    <property type="entry name" value="Bgal_small_N"/>
    <property type="match status" value="1"/>
</dbReference>
<dbReference type="PANTHER" id="PTHR46323">
    <property type="entry name" value="BETA-GALACTOSIDASE"/>
    <property type="match status" value="1"/>
</dbReference>
<evidence type="ECO:0000256" key="7">
    <source>
        <dbReference type="RuleBase" id="RU361154"/>
    </source>
</evidence>
<dbReference type="Pfam" id="PF16353">
    <property type="entry name" value="LacZ_4"/>
    <property type="match status" value="1"/>
</dbReference>
<dbReference type="SUPFAM" id="SSF49785">
    <property type="entry name" value="Galactose-binding domain-like"/>
    <property type="match status" value="1"/>
</dbReference>
<dbReference type="Gene3D" id="2.60.40.10">
    <property type="entry name" value="Immunoglobulins"/>
    <property type="match status" value="2"/>
</dbReference>
<accession>A0A0D3EYR7</accession>
<dbReference type="Gene3D" id="2.60.120.260">
    <property type="entry name" value="Galactose-binding domain-like"/>
    <property type="match status" value="1"/>
</dbReference>
<evidence type="ECO:0000313" key="11">
    <source>
        <dbReference type="Proteomes" id="UP000026960"/>
    </source>
</evidence>
<dbReference type="InterPro" id="IPR050347">
    <property type="entry name" value="Bact_Beta-galactosidase"/>
</dbReference>
<dbReference type="FunFam" id="3.20.20.80:FF:000018">
    <property type="entry name" value="Beta-galactosidase"/>
    <property type="match status" value="1"/>
</dbReference>
<name>A0A0D3EYR7_9ORYZ</name>
<feature type="region of interest" description="Disordered" evidence="8">
    <location>
        <begin position="43"/>
        <end position="62"/>
    </location>
</feature>
<evidence type="ECO:0000256" key="8">
    <source>
        <dbReference type="SAM" id="MobiDB-lite"/>
    </source>
</evidence>
<dbReference type="Gene3D" id="2.70.98.10">
    <property type="match status" value="1"/>
</dbReference>
<dbReference type="InterPro" id="IPR008979">
    <property type="entry name" value="Galactose-bd-like_sf"/>
</dbReference>
<sequence length="1181" mass="132617">MGPGPPSRSKLGSMVTARWGPDSAVSSTFGTLVCLIHSNSIGSNRSLASPSPRPPPSPISIRRASLPPPSCCCFRRRRGGICACEKSEERGYKSLTIMAVASASALFSAKNLPHKPWEDPSFFRWRKREAHVPLRSHDTPEGALKYWHERRNVNYLNSDSAVWNDDAVRGALESAAFWSKGLPYVQTLIPSNWQMHGFDRPIYTNVTYPFTMNPPFVPNDNPTGCYRTVFRIPKEWKGRRILLHFEAVDSAFFAWVNGVPVGYSQDSRLPAEFEITDFCHPCDSEKENVLAVQVMRWSDGSYLEDQDHWWVSGIHRDVLLVSKPQIFITDYFFKATLDEGFRVADIEVEVEIDSQKQDREHVSTLSIEATLYDNYGPADVLTSDMSSASVANLKLKPASRPKHCYGFHGYVLGGKVENPKLWSSEHPNLYTLVVVLKDSNGKLIECESCQVGIRNVVLAHKQMLVNGCPVVIRGVNRHEHHPRVGKTNLEACMIKDLVLMRQNNINAVRNSHYPQHPRWYELCDIFGLYVIDEANIETHGFDESSHFKHPTLEPFWASAMLDRVVGMVERDKNHACIIVWSLGNESSYGPNHSAMSGWIRGKDPTRPIHYEGGGSRTSSTDIVCPMYMRVWDILKIAQDPSENRPLILCEYSHAMGNSNGNIDAYWMAIDNTVGLQGGFIWDWVDQGLLKEDADGSKNWAYGGDFGDTPNDLNFCLNGIVWPDRTIHPAVHEVKYLYQPIKITMMDNMLKIENVHFFETTEALDFSWLLQGDGCALGSGSLNVPSIAPQSTHLINMESSPWFTIWSTCAVKEIFLSINVKLRYQTQWAKDGHILASAQICLPPKKGFVPHAIALSRSSLVSERVGDHVLISKSNAWQIKVNSISGTIDSWKVNNIELMSKGIHPCFWRTPTDNDKGGFYTKPYASRWREASLDNISFYSSQFSLKELPDQTVEISTIYYGLPGNQPKPDETSLSDESESVLFRVQMRGRIYDSGDVILDYEVSPKNDLPPLPRVGIVFNADKSLSRAKWYGRGPFECYPDRKAAAHIGVYESGVDDLHVPYIVPGECGGRADVRWVALQDADGFGLFASAYGESPPMQVSASYYGAAELDRATHNHKLVKGDDIEVHLDHKHMGLGGDDSWSPCVHEQYLLPPARYAFSVRLCPLLPSSSCHDIYHSQLPC</sequence>
<dbReference type="Pfam" id="PF00703">
    <property type="entry name" value="Glyco_hydro_2"/>
    <property type="match status" value="1"/>
</dbReference>
<dbReference type="SUPFAM" id="SSF49303">
    <property type="entry name" value="beta-Galactosidase/glucuronidase domain"/>
    <property type="match status" value="2"/>
</dbReference>
<keyword evidence="11" id="KW-1185">Reference proteome</keyword>
<dbReference type="FunFam" id="2.60.40.10:FF:001541">
    <property type="entry name" value="Glycoside hydrolase family 2 protein"/>
    <property type="match status" value="1"/>
</dbReference>
<reference evidence="10" key="1">
    <citation type="journal article" date="2009" name="Rice">
        <title>De Novo Next Generation Sequencing of Plant Genomes.</title>
        <authorList>
            <person name="Rounsley S."/>
            <person name="Marri P.R."/>
            <person name="Yu Y."/>
            <person name="He R."/>
            <person name="Sisneros N."/>
            <person name="Goicoechea J.L."/>
            <person name="Lee S.J."/>
            <person name="Angelova A."/>
            <person name="Kudrna D."/>
            <person name="Luo M."/>
            <person name="Affourtit J."/>
            <person name="Desany B."/>
            <person name="Knight J."/>
            <person name="Niazi F."/>
            <person name="Egholm M."/>
            <person name="Wing R.A."/>
        </authorList>
    </citation>
    <scope>NUCLEOTIDE SEQUENCE [LARGE SCALE GENOMIC DNA]</scope>
    <source>
        <strain evidence="10">cv. IRGC 105608</strain>
    </source>
</reference>
<dbReference type="InterPro" id="IPR006102">
    <property type="entry name" value="Ig-like_GH2"/>
</dbReference>
<evidence type="ECO:0000256" key="5">
    <source>
        <dbReference type="ARBA" id="ARBA00023295"/>
    </source>
</evidence>
<feature type="domain" description="Beta galactosidase small chain/" evidence="9">
    <location>
        <begin position="869"/>
        <end position="1163"/>
    </location>
</feature>
<dbReference type="AlphaFoldDB" id="A0A0D3EYR7"/>
<dbReference type="InterPro" id="IPR023232">
    <property type="entry name" value="Glyco_hydro_2_AS"/>
</dbReference>
<protein>
    <recommendedName>
        <fullName evidence="3">beta-galactosidase</fullName>
        <ecNumber evidence="3">3.2.1.23</ecNumber>
    </recommendedName>
    <alternativeName>
        <fullName evidence="6">Lactase</fullName>
    </alternativeName>
</protein>
<dbReference type="HOGENOM" id="CLU_002346_0_2_1"/>
<dbReference type="InterPro" id="IPR006103">
    <property type="entry name" value="Glyco_hydro_2_cat"/>
</dbReference>
<keyword evidence="5 7" id="KW-0326">Glycosidase</keyword>
<dbReference type="GO" id="GO:0009341">
    <property type="term" value="C:beta-galactosidase complex"/>
    <property type="evidence" value="ECO:0007669"/>
    <property type="project" value="InterPro"/>
</dbReference>
<dbReference type="EC" id="3.2.1.23" evidence="3"/>
<dbReference type="GO" id="GO:0004565">
    <property type="term" value="F:beta-galactosidase activity"/>
    <property type="evidence" value="ECO:0007669"/>
    <property type="project" value="UniProtKB-EC"/>
</dbReference>
<dbReference type="Pfam" id="PF02837">
    <property type="entry name" value="Glyco_hydro_2_N"/>
    <property type="match status" value="1"/>
</dbReference>
<dbReference type="FunFam" id="2.60.40.10:FF:001658">
    <property type="entry name" value="Glycoside hydrolase family 2 protein"/>
    <property type="match status" value="1"/>
</dbReference>